<keyword evidence="7" id="KW-0333">Golgi apparatus</keyword>
<comment type="similarity">
    <text evidence="3">Belongs to the TRAPP small subunits family. BET3 subfamily.</text>
</comment>
<keyword evidence="5" id="KW-0256">Endoplasmic reticulum</keyword>
<evidence type="ECO:0000256" key="6">
    <source>
        <dbReference type="ARBA" id="ARBA00022892"/>
    </source>
</evidence>
<evidence type="ECO:0000256" key="4">
    <source>
        <dbReference type="ARBA" id="ARBA00022448"/>
    </source>
</evidence>
<dbReference type="InterPro" id="IPR024096">
    <property type="entry name" value="NO_sig/Golgi_transp_ligand-bd"/>
</dbReference>
<dbReference type="Gene3D" id="3.30.1380.20">
    <property type="entry name" value="Trafficking protein particle complex subunit 3"/>
    <property type="match status" value="1"/>
</dbReference>
<evidence type="ECO:0000256" key="7">
    <source>
        <dbReference type="ARBA" id="ARBA00023034"/>
    </source>
</evidence>
<dbReference type="PANTHER" id="PTHR13048">
    <property type="entry name" value="TRAFFICKING PROTEIN PARTICLE COMPLEX SUBUNIT 3"/>
    <property type="match status" value="1"/>
</dbReference>
<evidence type="ECO:0000256" key="2">
    <source>
        <dbReference type="ARBA" id="ARBA00004240"/>
    </source>
</evidence>
<dbReference type="SUPFAM" id="SSF111126">
    <property type="entry name" value="Ligand-binding domain in the NO signalling and Golgi transport"/>
    <property type="match status" value="1"/>
</dbReference>
<evidence type="ECO:0000256" key="5">
    <source>
        <dbReference type="ARBA" id="ARBA00022824"/>
    </source>
</evidence>
<proteinExistence type="inferred from homology"/>
<dbReference type="EMBL" id="GDID01005167">
    <property type="protein sequence ID" value="JAP91439.1"/>
    <property type="molecule type" value="Transcribed_RNA"/>
</dbReference>
<keyword evidence="4" id="KW-0813">Transport</keyword>
<dbReference type="GO" id="GO:0005783">
    <property type="term" value="C:endoplasmic reticulum"/>
    <property type="evidence" value="ECO:0007669"/>
    <property type="project" value="UniProtKB-SubCell"/>
</dbReference>
<name>A0A146K7F4_9EUKA</name>
<dbReference type="GO" id="GO:0030008">
    <property type="term" value="C:TRAPP complex"/>
    <property type="evidence" value="ECO:0007669"/>
    <property type="project" value="InterPro"/>
</dbReference>
<dbReference type="Pfam" id="PF04051">
    <property type="entry name" value="TRAPP"/>
    <property type="match status" value="1"/>
</dbReference>
<dbReference type="InterPro" id="IPR016721">
    <property type="entry name" value="Bet3"/>
</dbReference>
<dbReference type="GO" id="GO:0048193">
    <property type="term" value="P:Golgi vesicle transport"/>
    <property type="evidence" value="ECO:0007669"/>
    <property type="project" value="InterPro"/>
</dbReference>
<gene>
    <name evidence="8" type="ORF">TPC1_16956</name>
</gene>
<reference evidence="8" key="1">
    <citation type="submission" date="2015-07" db="EMBL/GenBank/DDBJ databases">
        <title>Adaptation to a free-living lifestyle via gene acquisitions in the diplomonad Trepomonas sp. PC1.</title>
        <authorList>
            <person name="Xu F."/>
            <person name="Jerlstrom-Hultqvist J."/>
            <person name="Kolisko M."/>
            <person name="Simpson A.G.B."/>
            <person name="Roger A.J."/>
            <person name="Svard S.G."/>
            <person name="Andersson J.O."/>
        </authorList>
    </citation>
    <scope>NUCLEOTIDE SEQUENCE</scope>
    <source>
        <strain evidence="8">PC1</strain>
    </source>
</reference>
<evidence type="ECO:0000313" key="8">
    <source>
        <dbReference type="EMBL" id="JAP91439.1"/>
    </source>
</evidence>
<protein>
    <submittedName>
        <fullName evidence="8">Bet3-like protein</fullName>
    </submittedName>
</protein>
<sequence>QAFTTLFYGAIVNQILEQEQDPLKTTEMLRQFGEKIGEKLVDDFVAHKQDLIESLNTVGKALQAGIIYFLDLSENDVKIRVDRDESEERAVEIEINNNPLLKFIKLPKQLEGLRYSEIIPGAVYGALKQVGMDGEVKMLEKDKILSVRIKPKILK</sequence>
<dbReference type="AlphaFoldDB" id="A0A146K7F4"/>
<organism evidence="8">
    <name type="scientific">Trepomonas sp. PC1</name>
    <dbReference type="NCBI Taxonomy" id="1076344"/>
    <lineage>
        <taxon>Eukaryota</taxon>
        <taxon>Metamonada</taxon>
        <taxon>Diplomonadida</taxon>
        <taxon>Hexamitidae</taxon>
        <taxon>Hexamitinae</taxon>
        <taxon>Trepomonas</taxon>
    </lineage>
</organism>
<comment type="subcellular location">
    <subcellularLocation>
        <location evidence="2">Endoplasmic reticulum</location>
    </subcellularLocation>
    <subcellularLocation>
        <location evidence="1">Golgi apparatus</location>
        <location evidence="1">cis-Golgi network</location>
    </subcellularLocation>
</comment>
<evidence type="ECO:0000256" key="3">
    <source>
        <dbReference type="ARBA" id="ARBA00006218"/>
    </source>
</evidence>
<keyword evidence="6" id="KW-0931">ER-Golgi transport</keyword>
<dbReference type="GO" id="GO:0005794">
    <property type="term" value="C:Golgi apparatus"/>
    <property type="evidence" value="ECO:0007669"/>
    <property type="project" value="UniProtKB-SubCell"/>
</dbReference>
<accession>A0A146K7F4</accession>
<feature type="non-terminal residue" evidence="8">
    <location>
        <position position="1"/>
    </location>
</feature>
<dbReference type="InterPro" id="IPR007194">
    <property type="entry name" value="TRAPP_component"/>
</dbReference>
<evidence type="ECO:0000256" key="1">
    <source>
        <dbReference type="ARBA" id="ARBA00004222"/>
    </source>
</evidence>